<evidence type="ECO:0000256" key="1">
    <source>
        <dbReference type="SAM" id="MobiDB-lite"/>
    </source>
</evidence>
<name>A0A1T2L6C7_9GAMM</name>
<protein>
    <submittedName>
        <fullName evidence="2">Uncharacterized protein</fullName>
    </submittedName>
</protein>
<proteinExistence type="predicted"/>
<dbReference type="EMBL" id="MPRL01000024">
    <property type="protein sequence ID" value="OOZ40496.1"/>
    <property type="molecule type" value="Genomic_DNA"/>
</dbReference>
<keyword evidence="3" id="KW-1185">Reference proteome</keyword>
<dbReference type="Proteomes" id="UP000191110">
    <property type="component" value="Unassembled WGS sequence"/>
</dbReference>
<comment type="caution">
    <text evidence="2">The sequence shown here is derived from an EMBL/GenBank/DDBJ whole genome shotgun (WGS) entry which is preliminary data.</text>
</comment>
<sequence>MAKSDNQMDLWGLPAELVEQKEEESPTPAVEAEAPDQPLVEAEMKLESDESVQPKVEIEAKVEITPRPKVKPKAKPKRSSSKRAAPKRKVAEAAKGRVKRDLFSMPEHDYALIQQIRQRAMRMGVDSNKSEVIRAGLRNLISLDDAELEDVLSGVERMKPGRRAKVETNE</sequence>
<organism evidence="2 3">
    <name type="scientific">Solemya pervernicosa gill symbiont</name>
    <dbReference type="NCBI Taxonomy" id="642797"/>
    <lineage>
        <taxon>Bacteria</taxon>
        <taxon>Pseudomonadati</taxon>
        <taxon>Pseudomonadota</taxon>
        <taxon>Gammaproteobacteria</taxon>
        <taxon>sulfur-oxidizing symbionts</taxon>
    </lineage>
</organism>
<reference evidence="2 3" key="1">
    <citation type="submission" date="2016-11" db="EMBL/GenBank/DDBJ databases">
        <title>Mixed transmission modes and dynamic genome evolution in an obligate animal-bacterial symbiosis.</title>
        <authorList>
            <person name="Russell S.L."/>
            <person name="Corbett-Detig R.B."/>
            <person name="Cavanaugh C.M."/>
        </authorList>
    </citation>
    <scope>NUCLEOTIDE SEQUENCE [LARGE SCALE GENOMIC DNA]</scope>
    <source>
        <strain evidence="2">Sveles-Q1</strain>
    </source>
</reference>
<dbReference type="RefSeq" id="WP_078483481.1">
    <property type="nucleotide sequence ID" value="NZ_MPRL01000024.1"/>
</dbReference>
<gene>
    <name evidence="2" type="ORF">BOW53_07555</name>
</gene>
<evidence type="ECO:0000313" key="2">
    <source>
        <dbReference type="EMBL" id="OOZ40496.1"/>
    </source>
</evidence>
<feature type="compositionally biased region" description="Basic and acidic residues" evidence="1">
    <location>
        <begin position="56"/>
        <end position="66"/>
    </location>
</feature>
<dbReference type="AlphaFoldDB" id="A0A1T2L6C7"/>
<evidence type="ECO:0000313" key="3">
    <source>
        <dbReference type="Proteomes" id="UP000191110"/>
    </source>
</evidence>
<feature type="compositionally biased region" description="Basic residues" evidence="1">
    <location>
        <begin position="68"/>
        <end position="88"/>
    </location>
</feature>
<feature type="region of interest" description="Disordered" evidence="1">
    <location>
        <begin position="1"/>
        <end position="99"/>
    </location>
</feature>
<feature type="compositionally biased region" description="Basic and acidic residues" evidence="1">
    <location>
        <begin position="89"/>
        <end position="99"/>
    </location>
</feature>
<dbReference type="OrthoDB" id="9182647at2"/>
<accession>A0A1T2L6C7</accession>